<dbReference type="EMBL" id="CAJNOT010000186">
    <property type="protein sequence ID" value="CAF0884168.1"/>
    <property type="molecule type" value="Genomic_DNA"/>
</dbReference>
<comment type="caution">
    <text evidence="8">The sequence shown here is derived from an EMBL/GenBank/DDBJ whole genome shotgun (WGS) entry which is preliminary data.</text>
</comment>
<accession>A0A819M7C8</accession>
<reference evidence="8" key="1">
    <citation type="submission" date="2021-02" db="EMBL/GenBank/DDBJ databases">
        <authorList>
            <person name="Nowell W R."/>
        </authorList>
    </citation>
    <scope>NUCLEOTIDE SEQUENCE</scope>
</reference>
<dbReference type="Proteomes" id="UP000663870">
    <property type="component" value="Unassembled WGS sequence"/>
</dbReference>
<dbReference type="EMBL" id="CAJNOL010000108">
    <property type="protein sequence ID" value="CAF0851812.1"/>
    <property type="molecule type" value="Genomic_DNA"/>
</dbReference>
<dbReference type="EMBL" id="CAJNOL010000109">
    <property type="protein sequence ID" value="CAF0852772.1"/>
    <property type="molecule type" value="Genomic_DNA"/>
</dbReference>
<evidence type="ECO:0000313" key="3">
    <source>
        <dbReference type="EMBL" id="CAF0851812.1"/>
    </source>
</evidence>
<dbReference type="Proteomes" id="UP000663882">
    <property type="component" value="Unassembled WGS sequence"/>
</dbReference>
<dbReference type="EMBL" id="CAJOBD010003993">
    <property type="protein sequence ID" value="CAF3975616.1"/>
    <property type="molecule type" value="Genomic_DNA"/>
</dbReference>
<name>A0A819M7C8_9BILA</name>
<protein>
    <submittedName>
        <fullName evidence="8">Uncharacterized protein</fullName>
    </submittedName>
</protein>
<dbReference type="Proteomes" id="UP000663864">
    <property type="component" value="Unassembled WGS sequence"/>
</dbReference>
<dbReference type="OrthoDB" id="10034793at2759"/>
<feature type="region of interest" description="Disordered" evidence="1">
    <location>
        <begin position="1"/>
        <end position="38"/>
    </location>
</feature>
<keyword evidence="12" id="KW-1185">Reference proteome</keyword>
<evidence type="ECO:0000313" key="10">
    <source>
        <dbReference type="EMBL" id="CAF4086683.1"/>
    </source>
</evidence>
<dbReference type="EMBL" id="CAJOBE010009514">
    <property type="protein sequence ID" value="CAF4086683.1"/>
    <property type="molecule type" value="Genomic_DNA"/>
</dbReference>
<evidence type="ECO:0000256" key="1">
    <source>
        <dbReference type="SAM" id="MobiDB-lite"/>
    </source>
</evidence>
<evidence type="ECO:0000313" key="9">
    <source>
        <dbReference type="EMBL" id="CAF4056006.1"/>
    </source>
</evidence>
<dbReference type="EMBL" id="CAJNOH010000018">
    <property type="protein sequence ID" value="CAF0763718.1"/>
    <property type="molecule type" value="Genomic_DNA"/>
</dbReference>
<organism evidence="8 11">
    <name type="scientific">Rotaria sordida</name>
    <dbReference type="NCBI Taxonomy" id="392033"/>
    <lineage>
        <taxon>Eukaryota</taxon>
        <taxon>Metazoa</taxon>
        <taxon>Spiralia</taxon>
        <taxon>Gnathifera</taxon>
        <taxon>Rotifera</taxon>
        <taxon>Eurotatoria</taxon>
        <taxon>Bdelloidea</taxon>
        <taxon>Philodinida</taxon>
        <taxon>Philodinidae</taxon>
        <taxon>Rotaria</taxon>
    </lineage>
</organism>
<dbReference type="Proteomes" id="UP000663823">
    <property type="component" value="Unassembled WGS sequence"/>
</dbReference>
<evidence type="ECO:0000313" key="5">
    <source>
        <dbReference type="EMBL" id="CAF0855058.1"/>
    </source>
</evidence>
<dbReference type="AlphaFoldDB" id="A0A819M7C8"/>
<evidence type="ECO:0000313" key="11">
    <source>
        <dbReference type="Proteomes" id="UP000663836"/>
    </source>
</evidence>
<evidence type="ECO:0000313" key="6">
    <source>
        <dbReference type="EMBL" id="CAF0884168.1"/>
    </source>
</evidence>
<gene>
    <name evidence="10" type="ORF">FNK824_LOCUS30669</name>
    <name evidence="8" type="ORF">JBS370_LOCUS24883</name>
    <name evidence="3" type="ORF">JXQ802_LOCUS6730</name>
    <name evidence="4" type="ORF">JXQ802_LOCUS6777</name>
    <name evidence="9" type="ORF">OTI717_LOCUS31897</name>
    <name evidence="2" type="ORF">PYM288_LOCUS2737</name>
    <name evidence="5" type="ORF">RFH988_LOCUS6664</name>
    <name evidence="7" type="ORF">SEV965_LOCUS4964</name>
    <name evidence="6" type="ORF">ZHD862_LOCUS6541</name>
</gene>
<evidence type="ECO:0000313" key="8">
    <source>
        <dbReference type="EMBL" id="CAF3975616.1"/>
    </source>
</evidence>
<evidence type="ECO:0000313" key="12">
    <source>
        <dbReference type="Proteomes" id="UP000663870"/>
    </source>
</evidence>
<dbReference type="Proteomes" id="UP000663874">
    <property type="component" value="Unassembled WGS sequence"/>
</dbReference>
<proteinExistence type="predicted"/>
<dbReference type="Proteomes" id="UP000663854">
    <property type="component" value="Unassembled WGS sequence"/>
</dbReference>
<evidence type="ECO:0000313" key="2">
    <source>
        <dbReference type="EMBL" id="CAF0763718.1"/>
    </source>
</evidence>
<dbReference type="Proteomes" id="UP000663889">
    <property type="component" value="Unassembled WGS sequence"/>
</dbReference>
<evidence type="ECO:0000313" key="7">
    <source>
        <dbReference type="EMBL" id="CAF0887725.1"/>
    </source>
</evidence>
<dbReference type="Proteomes" id="UP000663836">
    <property type="component" value="Unassembled WGS sequence"/>
</dbReference>
<evidence type="ECO:0000313" key="4">
    <source>
        <dbReference type="EMBL" id="CAF0852772.1"/>
    </source>
</evidence>
<dbReference type="EMBL" id="CAJOAX010009425">
    <property type="protein sequence ID" value="CAF4056006.1"/>
    <property type="molecule type" value="Genomic_DNA"/>
</dbReference>
<dbReference type="EMBL" id="CAJNOU010000147">
    <property type="protein sequence ID" value="CAF0887725.1"/>
    <property type="molecule type" value="Genomic_DNA"/>
</dbReference>
<dbReference type="EMBL" id="CAJNOO010000203">
    <property type="protein sequence ID" value="CAF0855058.1"/>
    <property type="molecule type" value="Genomic_DNA"/>
</dbReference>
<sequence>MGACIGKKSSKYSTRYQPEITPPKIQDEVAQNKPSPSLSKKLQMIDDTIDKNNGEYRISELDENSIDLELKIILEEQKIINETFSQPLSSRIVSVTDSELEYELANLIYGHPEKDYIENPSISITDKSHSV</sequence>